<accession>A0A7W6D4M3</accession>
<dbReference type="PANTHER" id="PTHR43685:SF2">
    <property type="entry name" value="GLYCOSYLTRANSFERASE 2-LIKE DOMAIN-CONTAINING PROTEIN"/>
    <property type="match status" value="1"/>
</dbReference>
<comment type="caution">
    <text evidence="2">The sequence shown here is derived from an EMBL/GenBank/DDBJ whole genome shotgun (WGS) entry which is preliminary data.</text>
</comment>
<reference evidence="2 3" key="1">
    <citation type="submission" date="2020-08" db="EMBL/GenBank/DDBJ databases">
        <title>Genomic Encyclopedia of Type Strains, Phase IV (KMG-IV): sequencing the most valuable type-strain genomes for metagenomic binning, comparative biology and taxonomic classification.</title>
        <authorList>
            <person name="Goeker M."/>
        </authorList>
    </citation>
    <scope>NUCLEOTIDE SEQUENCE [LARGE SCALE GENOMIC DNA]</scope>
    <source>
        <strain evidence="2 3">DSM 100211</strain>
    </source>
</reference>
<dbReference type="Pfam" id="PF00535">
    <property type="entry name" value="Glycos_transf_2"/>
    <property type="match status" value="1"/>
</dbReference>
<dbReference type="Proteomes" id="UP000574761">
    <property type="component" value="Unassembled WGS sequence"/>
</dbReference>
<keyword evidence="3" id="KW-1185">Reference proteome</keyword>
<dbReference type="CDD" id="cd00761">
    <property type="entry name" value="Glyco_tranf_GTA_type"/>
    <property type="match status" value="1"/>
</dbReference>
<evidence type="ECO:0000313" key="3">
    <source>
        <dbReference type="Proteomes" id="UP000574761"/>
    </source>
</evidence>
<keyword evidence="2" id="KW-0808">Transferase</keyword>
<dbReference type="InterPro" id="IPR050834">
    <property type="entry name" value="Glycosyltransf_2"/>
</dbReference>
<evidence type="ECO:0000259" key="1">
    <source>
        <dbReference type="Pfam" id="PF00535"/>
    </source>
</evidence>
<sequence>MATVQVLVPCYNYARYLEQCVQSVLDQEGVDVDVLIIDDCSSDDTPRVCADLMRRDPRIRVIRHETNRGHIATYNEGIAQIRGDYFVLLSADDLLTPGALSRATSLMDTNPNVGMTYGQPISFTDVLPPARTSSSSTSIWNGRKWIRHICRSGKNFVVCPEAVVRADIQRRIGGYSADLPHSADMEMWLRIAAISDIGRVHGADQAYYRVHVLSMQRTIHAGVLFDLEGRHKAFKAAFEKEGADLSDRDELYGLARRSLAIMALQHARKLCDFPAENDVSPAKYREFAVSLWPDIVDTSGYRALVADERRHDRSAVQAALARQSARLRLFAEREIFNRVDWHWARYTGIHVPRFYL</sequence>
<protein>
    <submittedName>
        <fullName evidence="2">Glycosyltransferase involved in cell wall biosynthesis</fullName>
    </submittedName>
</protein>
<organism evidence="2 3">
    <name type="scientific">Mycoplana azooxidifex</name>
    <dbReference type="NCBI Taxonomy" id="1636188"/>
    <lineage>
        <taxon>Bacteria</taxon>
        <taxon>Pseudomonadati</taxon>
        <taxon>Pseudomonadota</taxon>
        <taxon>Alphaproteobacteria</taxon>
        <taxon>Hyphomicrobiales</taxon>
        <taxon>Rhizobiaceae</taxon>
        <taxon>Mycoplana</taxon>
    </lineage>
</organism>
<dbReference type="AlphaFoldDB" id="A0A7W6D4M3"/>
<dbReference type="InterPro" id="IPR001173">
    <property type="entry name" value="Glyco_trans_2-like"/>
</dbReference>
<evidence type="ECO:0000313" key="2">
    <source>
        <dbReference type="EMBL" id="MBB3976658.1"/>
    </source>
</evidence>
<proteinExistence type="predicted"/>
<dbReference type="RefSeq" id="WP_183802438.1">
    <property type="nucleotide sequence ID" value="NZ_JACIEE010000003.1"/>
</dbReference>
<dbReference type="InterPro" id="IPR029044">
    <property type="entry name" value="Nucleotide-diphossugar_trans"/>
</dbReference>
<feature type="domain" description="Glycosyltransferase 2-like" evidence="1">
    <location>
        <begin position="6"/>
        <end position="135"/>
    </location>
</feature>
<name>A0A7W6D4M3_9HYPH</name>
<dbReference type="PANTHER" id="PTHR43685">
    <property type="entry name" value="GLYCOSYLTRANSFERASE"/>
    <property type="match status" value="1"/>
</dbReference>
<gene>
    <name evidence="2" type="ORF">GGQ64_001847</name>
</gene>
<dbReference type="GO" id="GO:0016740">
    <property type="term" value="F:transferase activity"/>
    <property type="evidence" value="ECO:0007669"/>
    <property type="project" value="UniProtKB-KW"/>
</dbReference>
<dbReference type="Gene3D" id="3.90.550.10">
    <property type="entry name" value="Spore Coat Polysaccharide Biosynthesis Protein SpsA, Chain A"/>
    <property type="match status" value="1"/>
</dbReference>
<dbReference type="SUPFAM" id="SSF53448">
    <property type="entry name" value="Nucleotide-diphospho-sugar transferases"/>
    <property type="match status" value="1"/>
</dbReference>
<dbReference type="EMBL" id="JACIEE010000003">
    <property type="protein sequence ID" value="MBB3976658.1"/>
    <property type="molecule type" value="Genomic_DNA"/>
</dbReference>